<dbReference type="PANTHER" id="PTHR12526">
    <property type="entry name" value="GLYCOSYLTRANSFERASE"/>
    <property type="match status" value="1"/>
</dbReference>
<evidence type="ECO:0000313" key="1">
    <source>
        <dbReference type="EMBL" id="HIV08597.1"/>
    </source>
</evidence>
<dbReference type="AlphaFoldDB" id="A0A9D1NL37"/>
<sequence length="345" mass="38728">MKRMLFAVCEVAGYFAASVRALSEHAEVTVWTKLKGNDVEAALEGHVRLLDDTAVPTVDALLTALGGHLPDVFFCGGWADRRCLDLATRLHAAGVRTVLMLDTPWLGTPKQWLNRLVGRVVLRPRFDFAWGAGEPQVGYMRRVGFPENRLRTGVYAADSAKFSALYAPDRDPWPHVFLYIGRYVSVKNMRRMERAFLRALDRMPESDWRLCCIGGGELWEERTQHPRIDHLGYKTPQEIQRFIPQTGCFVLPSVFEPWGVVVQEAAQMGLPLLCSDAVQAATDFLRPGENGFRFDPRNEAAITEAFCAAMLLPDEALRAMGRRSHALGMAYATADWVQRALSFLD</sequence>
<comment type="caution">
    <text evidence="1">The sequence shown here is derived from an EMBL/GenBank/DDBJ whole genome shotgun (WGS) entry which is preliminary data.</text>
</comment>
<dbReference type="CDD" id="cd03801">
    <property type="entry name" value="GT4_PimA-like"/>
    <property type="match status" value="1"/>
</dbReference>
<dbReference type="Gene3D" id="3.40.50.2000">
    <property type="entry name" value="Glycogen Phosphorylase B"/>
    <property type="match status" value="1"/>
</dbReference>
<dbReference type="Pfam" id="PF13692">
    <property type="entry name" value="Glyco_trans_1_4"/>
    <property type="match status" value="1"/>
</dbReference>
<dbReference type="Proteomes" id="UP000886845">
    <property type="component" value="Unassembled WGS sequence"/>
</dbReference>
<accession>A0A9D1NL37</accession>
<dbReference type="EMBL" id="DVOR01000019">
    <property type="protein sequence ID" value="HIV08597.1"/>
    <property type="molecule type" value="Genomic_DNA"/>
</dbReference>
<dbReference type="SUPFAM" id="SSF53756">
    <property type="entry name" value="UDP-Glycosyltransferase/glycogen phosphorylase"/>
    <property type="match status" value="1"/>
</dbReference>
<gene>
    <name evidence="1" type="ORF">IAC79_00585</name>
</gene>
<evidence type="ECO:0000313" key="2">
    <source>
        <dbReference type="Proteomes" id="UP000886845"/>
    </source>
</evidence>
<reference evidence="1" key="1">
    <citation type="submission" date="2020-10" db="EMBL/GenBank/DDBJ databases">
        <authorList>
            <person name="Gilroy R."/>
        </authorList>
    </citation>
    <scope>NUCLEOTIDE SEQUENCE</scope>
    <source>
        <strain evidence="1">35461</strain>
    </source>
</reference>
<protein>
    <submittedName>
        <fullName evidence="1">Glycosyltransferase family 4 protein</fullName>
    </submittedName>
</protein>
<dbReference type="PANTHER" id="PTHR12526:SF630">
    <property type="entry name" value="GLYCOSYLTRANSFERASE"/>
    <property type="match status" value="1"/>
</dbReference>
<proteinExistence type="predicted"/>
<reference evidence="1" key="2">
    <citation type="journal article" date="2021" name="PeerJ">
        <title>Extensive microbial diversity within the chicken gut microbiome revealed by metagenomics and culture.</title>
        <authorList>
            <person name="Gilroy R."/>
            <person name="Ravi A."/>
            <person name="Getino M."/>
            <person name="Pursley I."/>
            <person name="Horton D.L."/>
            <person name="Alikhan N.F."/>
            <person name="Baker D."/>
            <person name="Gharbi K."/>
            <person name="Hall N."/>
            <person name="Watson M."/>
            <person name="Adriaenssens E.M."/>
            <person name="Foster-Nyarko E."/>
            <person name="Jarju S."/>
            <person name="Secka A."/>
            <person name="Antonio M."/>
            <person name="Oren A."/>
            <person name="Chaudhuri R.R."/>
            <person name="La Ragione R."/>
            <person name="Hildebrand F."/>
            <person name="Pallen M.J."/>
        </authorList>
    </citation>
    <scope>NUCLEOTIDE SEQUENCE</scope>
    <source>
        <strain evidence="1">35461</strain>
    </source>
</reference>
<name>A0A9D1NL37_9BACT</name>
<organism evidence="1 2">
    <name type="scientific">Candidatus Spyradenecus faecavium</name>
    <dbReference type="NCBI Taxonomy" id="2840947"/>
    <lineage>
        <taxon>Bacteria</taxon>
        <taxon>Pseudomonadati</taxon>
        <taxon>Lentisphaerota</taxon>
        <taxon>Lentisphaeria</taxon>
        <taxon>Lentisphaerales</taxon>
        <taxon>Lentisphaeraceae</taxon>
        <taxon>Lentisphaeraceae incertae sedis</taxon>
        <taxon>Candidatus Spyradenecus</taxon>
    </lineage>
</organism>